<reference evidence="8 9" key="1">
    <citation type="journal article" date="2014" name="ISME J.">
        <title>Candidatus Competibacter-lineage genomes retrieved from metagenomes reveal functional metabolic diversity.</title>
        <authorList>
            <person name="McIlroy S.J."/>
            <person name="Albertsen M."/>
            <person name="Andresen E.K."/>
            <person name="Saunders A.M."/>
            <person name="Kristiansen R."/>
            <person name="Stokholm-Bjerregaard M."/>
            <person name="Nielsen K.L."/>
            <person name="Nielsen P.H."/>
        </authorList>
    </citation>
    <scope>NUCLEOTIDE SEQUENCE [LARGE SCALE GENOMIC DNA]</scope>
    <source>
        <strain evidence="8 9">Run_B_J11</strain>
    </source>
</reference>
<evidence type="ECO:0000256" key="6">
    <source>
        <dbReference type="ARBA" id="ARBA00022884"/>
    </source>
</evidence>
<dbReference type="Gene3D" id="3.30.920.30">
    <property type="entry name" value="Hypothetical protein"/>
    <property type="match status" value="1"/>
</dbReference>
<keyword evidence="6" id="KW-0694">RNA-binding</keyword>
<gene>
    <name evidence="8" type="ORF">BN874_1260019</name>
</gene>
<evidence type="ECO:0000256" key="7">
    <source>
        <dbReference type="ARBA" id="ARBA00023016"/>
    </source>
</evidence>
<dbReference type="OrthoDB" id="9811409at2"/>
<proteinExistence type="inferred from homology"/>
<dbReference type="GO" id="GO:0004519">
    <property type="term" value="F:endonuclease activity"/>
    <property type="evidence" value="ECO:0007669"/>
    <property type="project" value="UniProtKB-KW"/>
</dbReference>
<accession>A0A7U7J218</accession>
<protein>
    <recommendedName>
        <fullName evidence="10">Addiction module toxin, HicA family</fullName>
    </recommendedName>
</protein>
<keyword evidence="7" id="KW-0346">Stress response</keyword>
<name>A0A7U7J218_9GAMM</name>
<dbReference type="AlphaFoldDB" id="A0A7U7J218"/>
<comment type="caution">
    <text evidence="8">The sequence shown here is derived from an EMBL/GenBank/DDBJ whole genome shotgun (WGS) entry which is preliminary data.</text>
</comment>
<sequence>MPSLPVVSGAEAIRALQRLGFVVVRQQGSHIVLRRGSQGCVVPNHRELKVGTLAGLLKQGGVSSNEFIHALNS</sequence>
<dbReference type="GO" id="GO:0003729">
    <property type="term" value="F:mRNA binding"/>
    <property type="evidence" value="ECO:0007669"/>
    <property type="project" value="InterPro"/>
</dbReference>
<keyword evidence="2" id="KW-1277">Toxin-antitoxin system</keyword>
<dbReference type="SUPFAM" id="SSF54786">
    <property type="entry name" value="YcfA/nrd intein domain"/>
    <property type="match status" value="1"/>
</dbReference>
<keyword evidence="3" id="KW-0540">Nuclease</keyword>
<evidence type="ECO:0000256" key="5">
    <source>
        <dbReference type="ARBA" id="ARBA00022801"/>
    </source>
</evidence>
<dbReference type="InterPro" id="IPR012933">
    <property type="entry name" value="HicA_mRNA_interferase"/>
</dbReference>
<keyword evidence="5" id="KW-0378">Hydrolase</keyword>
<dbReference type="EMBL" id="CBTK010000031">
    <property type="protein sequence ID" value="CDH43611.1"/>
    <property type="molecule type" value="Genomic_DNA"/>
</dbReference>
<dbReference type="Pfam" id="PF07927">
    <property type="entry name" value="HicA_toxin"/>
    <property type="match status" value="1"/>
</dbReference>
<evidence type="ECO:0000256" key="2">
    <source>
        <dbReference type="ARBA" id="ARBA00022649"/>
    </source>
</evidence>
<dbReference type="GO" id="GO:0016787">
    <property type="term" value="F:hydrolase activity"/>
    <property type="evidence" value="ECO:0007669"/>
    <property type="project" value="UniProtKB-KW"/>
</dbReference>
<evidence type="ECO:0000313" key="8">
    <source>
        <dbReference type="EMBL" id="CDH43611.1"/>
    </source>
</evidence>
<keyword evidence="9" id="KW-1185">Reference proteome</keyword>
<evidence type="ECO:0000256" key="4">
    <source>
        <dbReference type="ARBA" id="ARBA00022759"/>
    </source>
</evidence>
<dbReference type="RefSeq" id="WP_081756091.1">
    <property type="nucleotide sequence ID" value="NZ_CBTK010000031.1"/>
</dbReference>
<evidence type="ECO:0000256" key="1">
    <source>
        <dbReference type="ARBA" id="ARBA00006620"/>
    </source>
</evidence>
<evidence type="ECO:0000256" key="3">
    <source>
        <dbReference type="ARBA" id="ARBA00022722"/>
    </source>
</evidence>
<dbReference type="InterPro" id="IPR038570">
    <property type="entry name" value="HicA_sf"/>
</dbReference>
<dbReference type="Proteomes" id="UP000019184">
    <property type="component" value="Unassembled WGS sequence"/>
</dbReference>
<comment type="similarity">
    <text evidence="1">Belongs to the HicA mRNA interferase family.</text>
</comment>
<keyword evidence="4" id="KW-0255">Endonuclease</keyword>
<evidence type="ECO:0000313" key="9">
    <source>
        <dbReference type="Proteomes" id="UP000019184"/>
    </source>
</evidence>
<organism evidence="8 9">
    <name type="scientific">Candidatus Contendobacter odensis Run_B_J11</name>
    <dbReference type="NCBI Taxonomy" id="1400861"/>
    <lineage>
        <taxon>Bacteria</taxon>
        <taxon>Pseudomonadati</taxon>
        <taxon>Pseudomonadota</taxon>
        <taxon>Gammaproteobacteria</taxon>
        <taxon>Candidatus Competibacteraceae</taxon>
        <taxon>Candidatus Contendibacter</taxon>
    </lineage>
</organism>
<evidence type="ECO:0008006" key="10">
    <source>
        <dbReference type="Google" id="ProtNLM"/>
    </source>
</evidence>